<dbReference type="Proteomes" id="UP001189429">
    <property type="component" value="Unassembled WGS sequence"/>
</dbReference>
<evidence type="ECO:0000256" key="1">
    <source>
        <dbReference type="SAM" id="MobiDB-lite"/>
    </source>
</evidence>
<dbReference type="EMBL" id="CAUYUJ010020975">
    <property type="protein sequence ID" value="CAK0901752.1"/>
    <property type="molecule type" value="Genomic_DNA"/>
</dbReference>
<organism evidence="3 4">
    <name type="scientific">Prorocentrum cordatum</name>
    <dbReference type="NCBI Taxonomy" id="2364126"/>
    <lineage>
        <taxon>Eukaryota</taxon>
        <taxon>Sar</taxon>
        <taxon>Alveolata</taxon>
        <taxon>Dinophyceae</taxon>
        <taxon>Prorocentrales</taxon>
        <taxon>Prorocentraceae</taxon>
        <taxon>Prorocentrum</taxon>
    </lineage>
</organism>
<evidence type="ECO:0000313" key="4">
    <source>
        <dbReference type="Proteomes" id="UP001189429"/>
    </source>
</evidence>
<dbReference type="SUPFAM" id="SSF51197">
    <property type="entry name" value="Clavaminate synthase-like"/>
    <property type="match status" value="1"/>
</dbReference>
<keyword evidence="4" id="KW-1185">Reference proteome</keyword>
<evidence type="ECO:0000259" key="2">
    <source>
        <dbReference type="Pfam" id="PF14226"/>
    </source>
</evidence>
<feature type="non-terminal residue" evidence="3">
    <location>
        <position position="234"/>
    </location>
</feature>
<protein>
    <recommendedName>
        <fullName evidence="2">Non-haem dioxygenase N-terminal domain-containing protein</fullName>
    </recommendedName>
</protein>
<feature type="region of interest" description="Disordered" evidence="1">
    <location>
        <begin position="204"/>
        <end position="234"/>
    </location>
</feature>
<proteinExistence type="predicted"/>
<sequence length="234" mass="26576">MTGTLARQTSTDSERRTREEMRRKMQVATVDMSAKGAKDDFNRSLQETGFAVLVNHGVDRKQIEGVYDEWRSFMMSLDEKVKAEGGHNCISEYIRSTDVFDGYFPMDLAETAKSADVKDIKHYYHLYFPHGRYPKEVSDEARNLFDFLYALGLKLCEWIDQGLSPETKQRLKKQGMDSLVECVSRPAGRRRLRRGCSRAVATVKRCGSRTRAPSPKAQGTRHRPTANAAPPPPP</sequence>
<dbReference type="InterPro" id="IPR027443">
    <property type="entry name" value="IPNS-like_sf"/>
</dbReference>
<feature type="compositionally biased region" description="Basic and acidic residues" evidence="1">
    <location>
        <begin position="12"/>
        <end position="22"/>
    </location>
</feature>
<feature type="region of interest" description="Disordered" evidence="1">
    <location>
        <begin position="1"/>
        <end position="22"/>
    </location>
</feature>
<evidence type="ECO:0000313" key="3">
    <source>
        <dbReference type="EMBL" id="CAK0901752.1"/>
    </source>
</evidence>
<gene>
    <name evidence="3" type="ORF">PCOR1329_LOCUS78608</name>
</gene>
<accession>A0ABN9XPC0</accession>
<reference evidence="3" key="1">
    <citation type="submission" date="2023-10" db="EMBL/GenBank/DDBJ databases">
        <authorList>
            <person name="Chen Y."/>
            <person name="Shah S."/>
            <person name="Dougan E. K."/>
            <person name="Thang M."/>
            <person name="Chan C."/>
        </authorList>
    </citation>
    <scope>NUCLEOTIDE SEQUENCE [LARGE SCALE GENOMIC DNA]</scope>
</reference>
<feature type="domain" description="Non-haem dioxygenase N-terminal" evidence="2">
    <location>
        <begin position="41"/>
        <end position="129"/>
    </location>
</feature>
<dbReference type="Pfam" id="PF14226">
    <property type="entry name" value="DIOX_N"/>
    <property type="match status" value="1"/>
</dbReference>
<dbReference type="Gene3D" id="2.60.120.330">
    <property type="entry name" value="B-lactam Antibiotic, Isopenicillin N Synthase, Chain"/>
    <property type="match status" value="1"/>
</dbReference>
<comment type="caution">
    <text evidence="3">The sequence shown here is derived from an EMBL/GenBank/DDBJ whole genome shotgun (WGS) entry which is preliminary data.</text>
</comment>
<dbReference type="InterPro" id="IPR026992">
    <property type="entry name" value="DIOX_N"/>
</dbReference>
<name>A0ABN9XPC0_9DINO</name>